<evidence type="ECO:0000313" key="1">
    <source>
        <dbReference type="EMBL" id="GFY24098.1"/>
    </source>
</evidence>
<dbReference type="AlphaFoldDB" id="A0A8X6VX00"/>
<organism evidence="1 2">
    <name type="scientific">Trichonephila clavipes</name>
    <name type="common">Golden silk orbweaver</name>
    <name type="synonym">Nephila clavipes</name>
    <dbReference type="NCBI Taxonomy" id="2585209"/>
    <lineage>
        <taxon>Eukaryota</taxon>
        <taxon>Metazoa</taxon>
        <taxon>Ecdysozoa</taxon>
        <taxon>Arthropoda</taxon>
        <taxon>Chelicerata</taxon>
        <taxon>Arachnida</taxon>
        <taxon>Araneae</taxon>
        <taxon>Araneomorphae</taxon>
        <taxon>Entelegynae</taxon>
        <taxon>Araneoidea</taxon>
        <taxon>Nephilidae</taxon>
        <taxon>Trichonephila</taxon>
    </lineage>
</organism>
<protein>
    <submittedName>
        <fullName evidence="1">Uncharacterized protein</fullName>
    </submittedName>
</protein>
<name>A0A8X6VX00_TRICX</name>
<dbReference type="EMBL" id="BMAU01021369">
    <property type="protein sequence ID" value="GFY24098.1"/>
    <property type="molecule type" value="Genomic_DNA"/>
</dbReference>
<reference evidence="1" key="1">
    <citation type="submission" date="2020-08" db="EMBL/GenBank/DDBJ databases">
        <title>Multicomponent nature underlies the extraordinary mechanical properties of spider dragline silk.</title>
        <authorList>
            <person name="Kono N."/>
            <person name="Nakamura H."/>
            <person name="Mori M."/>
            <person name="Yoshida Y."/>
            <person name="Ohtoshi R."/>
            <person name="Malay A.D."/>
            <person name="Moran D.A.P."/>
            <person name="Tomita M."/>
            <person name="Numata K."/>
            <person name="Arakawa K."/>
        </authorList>
    </citation>
    <scope>NUCLEOTIDE SEQUENCE</scope>
</reference>
<sequence>MVLRCRVWFRIVIQQQRHLLDRGRPLPYGVQILFGKLQKYATDQNLNLSKCLRAYGLLGALNPVSGKSLMDETTKLEYHAEGVLHGY</sequence>
<comment type="caution">
    <text evidence="1">The sequence shown here is derived from an EMBL/GenBank/DDBJ whole genome shotgun (WGS) entry which is preliminary data.</text>
</comment>
<keyword evidence="2" id="KW-1185">Reference proteome</keyword>
<dbReference type="Proteomes" id="UP000887159">
    <property type="component" value="Unassembled WGS sequence"/>
</dbReference>
<accession>A0A8X6VX00</accession>
<evidence type="ECO:0000313" key="2">
    <source>
        <dbReference type="Proteomes" id="UP000887159"/>
    </source>
</evidence>
<proteinExistence type="predicted"/>
<gene>
    <name evidence="1" type="ORF">TNCV_1011511</name>
</gene>